<proteinExistence type="inferred from homology"/>
<keyword evidence="5 16" id="KW-0349">Heme</keyword>
<keyword evidence="14 16" id="KW-0496">Mitochondrion</keyword>
<comment type="subcellular location">
    <subcellularLocation>
        <location evidence="2">Mitochondrion inner membrane</location>
        <topology evidence="2">Multi-pass membrane protein</topology>
    </subcellularLocation>
</comment>
<dbReference type="InterPro" id="IPR048259">
    <property type="entry name" value="Cytochrome_b_N_euk/bac"/>
</dbReference>
<comment type="function">
    <text evidence="1 16">Component of the ubiquinol-cytochrome c reductase complex (complex III or cytochrome b-c1 complex) that is part of the mitochondrial respiratory chain. The b-c1 complex mediates electron transfer from ubiquinol to cytochrome c. Contributes to the generation of a proton gradient across the mitochondrial membrane that is then used for ATP synthesis.</text>
</comment>
<gene>
    <name evidence="19" type="primary">CYTB</name>
</gene>
<feature type="transmembrane region" description="Helical" evidence="16">
    <location>
        <begin position="357"/>
        <end position="376"/>
    </location>
</feature>
<dbReference type="PANTHER" id="PTHR19271">
    <property type="entry name" value="CYTOCHROME B"/>
    <property type="match status" value="1"/>
</dbReference>
<organism evidence="19">
    <name type="scientific">Hiatella arctica</name>
    <dbReference type="NCBI Taxonomy" id="120431"/>
    <lineage>
        <taxon>Eukaryota</taxon>
        <taxon>Metazoa</taxon>
        <taxon>Spiralia</taxon>
        <taxon>Lophotrochozoa</taxon>
        <taxon>Mollusca</taxon>
        <taxon>Bivalvia</taxon>
        <taxon>Autobranchia</taxon>
        <taxon>Heteroconchia</taxon>
        <taxon>Euheterodonta</taxon>
        <taxon>Imparidentia</taxon>
        <taxon>Adapedonta</taxon>
        <taxon>Hiatelloidea</taxon>
        <taxon>Hiatellidae</taxon>
        <taxon>Hiatella</taxon>
    </lineage>
</organism>
<keyword evidence="9" id="KW-0999">Mitochondrion inner membrane</keyword>
<dbReference type="GO" id="GO:0016491">
    <property type="term" value="F:oxidoreductase activity"/>
    <property type="evidence" value="ECO:0007669"/>
    <property type="project" value="UniProtKB-UniRule"/>
</dbReference>
<dbReference type="PROSITE" id="PS51002">
    <property type="entry name" value="CYTB_NTER"/>
    <property type="match status" value="1"/>
</dbReference>
<name>Q06SB2_9BIVA</name>
<keyword evidence="4 16" id="KW-0813">Transport</keyword>
<dbReference type="SUPFAM" id="SSF81342">
    <property type="entry name" value="Transmembrane di-heme cytochromes"/>
    <property type="match status" value="1"/>
</dbReference>
<evidence type="ECO:0000256" key="14">
    <source>
        <dbReference type="ARBA" id="ARBA00023128"/>
    </source>
</evidence>
<evidence type="ECO:0000256" key="1">
    <source>
        <dbReference type="ARBA" id="ARBA00002566"/>
    </source>
</evidence>
<keyword evidence="13" id="KW-0830">Ubiquinone</keyword>
<dbReference type="PANTHER" id="PTHR19271:SF16">
    <property type="entry name" value="CYTOCHROME B"/>
    <property type="match status" value="1"/>
</dbReference>
<keyword evidence="15 16" id="KW-0472">Membrane</keyword>
<feature type="transmembrane region" description="Helical" evidence="16">
    <location>
        <begin position="77"/>
        <end position="100"/>
    </location>
</feature>
<evidence type="ECO:0000256" key="6">
    <source>
        <dbReference type="ARBA" id="ARBA00022660"/>
    </source>
</evidence>
<feature type="transmembrane region" description="Helical" evidence="16">
    <location>
        <begin position="180"/>
        <end position="201"/>
    </location>
</feature>
<evidence type="ECO:0000259" key="17">
    <source>
        <dbReference type="PROSITE" id="PS51002"/>
    </source>
</evidence>
<dbReference type="GO" id="GO:0006122">
    <property type="term" value="P:mitochondrial electron transport, ubiquinol to cytochrome c"/>
    <property type="evidence" value="ECO:0007669"/>
    <property type="project" value="TreeGrafter"/>
</dbReference>
<dbReference type="CDD" id="cd00284">
    <property type="entry name" value="Cytochrome_b_N"/>
    <property type="match status" value="1"/>
</dbReference>
<dbReference type="Gene3D" id="1.20.810.10">
    <property type="entry name" value="Cytochrome Bc1 Complex, Chain C"/>
    <property type="match status" value="1"/>
</dbReference>
<feature type="domain" description="Cytochrome b/b6 C-terminal region profile" evidence="18">
    <location>
        <begin position="211"/>
        <end position="384"/>
    </location>
</feature>
<evidence type="ECO:0000256" key="4">
    <source>
        <dbReference type="ARBA" id="ARBA00022448"/>
    </source>
</evidence>
<dbReference type="InterPro" id="IPR027387">
    <property type="entry name" value="Cytb/b6-like_sf"/>
</dbReference>
<reference evidence="19" key="1">
    <citation type="journal article" date="2006" name="Front. Zool.">
        <title>The complete sequences and gene organisation of the mitochondrial genomes of the heterodont bivalves Acanthocardia tuberculata and Hiatella arctica--and the first record for a putative Atpase subunit 8 gene in marine bivalves.</title>
        <authorList>
            <person name="Dreyer H."/>
            <person name="Steiner G."/>
        </authorList>
    </citation>
    <scope>NUCLEOTIDE SEQUENCE</scope>
</reference>
<feature type="transmembrane region" description="Helical" evidence="16">
    <location>
        <begin position="112"/>
        <end position="134"/>
    </location>
</feature>
<keyword evidence="7 16" id="KW-0812">Transmembrane</keyword>
<dbReference type="InterPro" id="IPR005798">
    <property type="entry name" value="Cyt_b/b6_C"/>
</dbReference>
<evidence type="ECO:0000256" key="12">
    <source>
        <dbReference type="ARBA" id="ARBA00023004"/>
    </source>
</evidence>
<dbReference type="SUPFAM" id="SSF81648">
    <property type="entry name" value="a domain/subunit of cytochrome bc1 complex (Ubiquinol-cytochrome c reductase)"/>
    <property type="match status" value="1"/>
</dbReference>
<comment type="similarity">
    <text evidence="16">Belongs to the cytochrome b family.</text>
</comment>
<feature type="transmembrane region" description="Helical" evidence="16">
    <location>
        <begin position="34"/>
        <end position="57"/>
    </location>
</feature>
<keyword evidence="12 16" id="KW-0408">Iron</keyword>
<dbReference type="EMBL" id="DQ632742">
    <property type="protein sequence ID" value="ABF60126.1"/>
    <property type="molecule type" value="Genomic_DNA"/>
</dbReference>
<dbReference type="InterPro" id="IPR016174">
    <property type="entry name" value="Di-haem_cyt_TM"/>
</dbReference>
<dbReference type="GO" id="GO:0005743">
    <property type="term" value="C:mitochondrial inner membrane"/>
    <property type="evidence" value="ECO:0007669"/>
    <property type="project" value="UniProtKB-SubCell"/>
</dbReference>
<evidence type="ECO:0000256" key="16">
    <source>
        <dbReference type="RuleBase" id="RU362117"/>
    </source>
</evidence>
<dbReference type="PROSITE" id="PS51003">
    <property type="entry name" value="CYTB_CTER"/>
    <property type="match status" value="1"/>
</dbReference>
<geneLocation type="mitochondrion" evidence="19"/>
<dbReference type="Pfam" id="PF00032">
    <property type="entry name" value="Cytochrom_B_C"/>
    <property type="match status" value="1"/>
</dbReference>
<keyword evidence="6 16" id="KW-0679">Respiratory chain</keyword>
<dbReference type="InterPro" id="IPR036150">
    <property type="entry name" value="Cyt_b/b6_C_sf"/>
</dbReference>
<feature type="domain" description="Cytochrome b/b6 N-terminal region profile" evidence="17">
    <location>
        <begin position="1"/>
        <end position="211"/>
    </location>
</feature>
<evidence type="ECO:0000256" key="2">
    <source>
        <dbReference type="ARBA" id="ARBA00004448"/>
    </source>
</evidence>
<protein>
    <recommendedName>
        <fullName evidence="3 16">Cytochrome b</fullName>
    </recommendedName>
</protein>
<evidence type="ECO:0000256" key="11">
    <source>
        <dbReference type="ARBA" id="ARBA00022989"/>
    </source>
</evidence>
<keyword evidence="10 16" id="KW-0249">Electron transport</keyword>
<dbReference type="InterPro" id="IPR005797">
    <property type="entry name" value="Cyt_b/b6_N"/>
</dbReference>
<evidence type="ECO:0000256" key="13">
    <source>
        <dbReference type="ARBA" id="ARBA00023075"/>
    </source>
</evidence>
<keyword evidence="11 16" id="KW-1133">Transmembrane helix</keyword>
<evidence type="ECO:0000256" key="9">
    <source>
        <dbReference type="ARBA" id="ARBA00022792"/>
    </source>
</evidence>
<dbReference type="AlphaFoldDB" id="Q06SB2"/>
<keyword evidence="8 16" id="KW-0479">Metal-binding</keyword>
<evidence type="ECO:0000256" key="5">
    <source>
        <dbReference type="ARBA" id="ARBA00022617"/>
    </source>
</evidence>
<accession>Q06SB2</accession>
<evidence type="ECO:0000256" key="15">
    <source>
        <dbReference type="ARBA" id="ARBA00023136"/>
    </source>
</evidence>
<feature type="transmembrane region" description="Helical" evidence="16">
    <location>
        <begin position="292"/>
        <end position="311"/>
    </location>
</feature>
<dbReference type="Pfam" id="PF00033">
    <property type="entry name" value="Cytochrome_B"/>
    <property type="match status" value="1"/>
</dbReference>
<evidence type="ECO:0000313" key="19">
    <source>
        <dbReference type="EMBL" id="ABF60126.1"/>
    </source>
</evidence>
<comment type="cofactor">
    <cofactor evidence="16">
        <name>heme b</name>
        <dbReference type="ChEBI" id="CHEBI:60344"/>
    </cofactor>
    <text evidence="16">Binds 2 heme groups non-covalently.</text>
</comment>
<dbReference type="GO" id="GO:0046872">
    <property type="term" value="F:metal ion binding"/>
    <property type="evidence" value="ECO:0007669"/>
    <property type="project" value="UniProtKB-UniRule"/>
</dbReference>
<evidence type="ECO:0000256" key="10">
    <source>
        <dbReference type="ARBA" id="ARBA00022982"/>
    </source>
</evidence>
<evidence type="ECO:0000256" key="3">
    <source>
        <dbReference type="ARBA" id="ARBA00013531"/>
    </source>
</evidence>
<evidence type="ECO:0000256" key="7">
    <source>
        <dbReference type="ARBA" id="ARBA00022692"/>
    </source>
</evidence>
<evidence type="ECO:0000256" key="8">
    <source>
        <dbReference type="ARBA" id="ARBA00022723"/>
    </source>
</evidence>
<dbReference type="GO" id="GO:0008121">
    <property type="term" value="F:quinol-cytochrome-c reductase activity"/>
    <property type="evidence" value="ECO:0007669"/>
    <property type="project" value="TreeGrafter"/>
</dbReference>
<feature type="transmembrane region" description="Helical" evidence="16">
    <location>
        <begin position="331"/>
        <end position="350"/>
    </location>
</feature>
<evidence type="ECO:0000259" key="18">
    <source>
        <dbReference type="PROSITE" id="PS51003"/>
    </source>
</evidence>
<feature type="transmembrane region" description="Helical" evidence="16">
    <location>
        <begin position="230"/>
        <end position="250"/>
    </location>
</feature>
<sequence>MWESKVLKKGTLYFYRTIFWDSPAPSNLNWAWNFGSYLSCSLFVQILSGMLLSLYYVPGTMEDAFNSIQFIERDVNGGWILRSVHVAGASSFFFFMYCHVGRGLYYGSYKNFKAWSMGVAILALSMLEGFMGYVLPAGQMSFWGATVISNFLTVIPFFGDTLLKYVLGGYSVCDLTLSRFFVAHFLAPFLISLMVLFHLIWGHEKGASNPLGVSTTDWITLSPGYVFKDLAGGFFMESLVLGMFSSYSWLFQDPTNSIMANPMYTPVHIQPEWYFLFAYSILRCVDSKTGGVIMMLLSILVFLLPMVWGQLDEKKNQSMSSSLRFLPMCKAWYWMFVFSFLGLTFLGTQAPEEPFKMVSQVLSVMYYSFFLFFPFIKKVDSEFS</sequence>